<reference evidence="3" key="2">
    <citation type="submission" date="2021-05" db="EMBL/GenBank/DDBJ databases">
        <title>Protein family content uncovers lineage relationships and bacterial pathway maintenance mechanisms in DPANN archaea.</title>
        <authorList>
            <person name="Castelle C.J."/>
            <person name="Meheust R."/>
            <person name="Jaffe A.L."/>
            <person name="Seitz K."/>
            <person name="Gong X."/>
            <person name="Baker B.J."/>
            <person name="Banfield J.F."/>
        </authorList>
    </citation>
    <scope>NUCLEOTIDE SEQUENCE</scope>
    <source>
        <strain evidence="3">RIFCSPLOWO2_01_FULL_AR10_48_17</strain>
    </source>
</reference>
<dbReference type="EMBL" id="JAGVWC010000008">
    <property type="protein sequence ID" value="MBS3061160.1"/>
    <property type="molecule type" value="Genomic_DNA"/>
</dbReference>
<dbReference type="Gene3D" id="3.40.50.2000">
    <property type="entry name" value="Glycogen Phosphorylase B"/>
    <property type="match status" value="1"/>
</dbReference>
<evidence type="ECO:0000256" key="1">
    <source>
        <dbReference type="ARBA" id="ARBA00006962"/>
    </source>
</evidence>
<dbReference type="PANTHER" id="PTHR21015:SF22">
    <property type="entry name" value="GLYCOSYLTRANSFERASE"/>
    <property type="match status" value="1"/>
</dbReference>
<dbReference type="InterPro" id="IPR007235">
    <property type="entry name" value="Glyco_trans_28_C"/>
</dbReference>
<feature type="domain" description="Glycosyl transferase family 28 C-terminal" evidence="2">
    <location>
        <begin position="23"/>
        <end position="115"/>
    </location>
</feature>
<sequence length="134" mass="14805">MVPNAKGLRPGKNTRVYAQVIDPSKLMARSSVVICGGGHSTIMDAISMGKPIISVPDMFHFEQESNANQLQALGFGTRIDYNTSEPIIEELILDHSTNRAIHKRMETMAKLAKEIDGGKRMVELASELKPKKKK</sequence>
<dbReference type="Proteomes" id="UP000675968">
    <property type="component" value="Unassembled WGS sequence"/>
</dbReference>
<gene>
    <name evidence="3" type="ORF">J4215_01095</name>
</gene>
<accession>A0A8T4L8R8</accession>
<dbReference type="PANTHER" id="PTHR21015">
    <property type="entry name" value="UDP-N-ACETYLGLUCOSAMINE--N-ACETYLMURAMYL-(PENTAPEPTIDE) PYROPHOSPHORYL-UNDECAPRENOL N-ACETYLGLUCOSAMINE TRANSFERASE 1"/>
    <property type="match status" value="1"/>
</dbReference>
<evidence type="ECO:0000313" key="4">
    <source>
        <dbReference type="Proteomes" id="UP000675968"/>
    </source>
</evidence>
<organism evidence="3 4">
    <name type="scientific">Candidatus Iainarchaeum sp</name>
    <dbReference type="NCBI Taxonomy" id="3101447"/>
    <lineage>
        <taxon>Archaea</taxon>
        <taxon>Candidatus Iainarchaeota</taxon>
        <taxon>Candidatus Iainarchaeia</taxon>
        <taxon>Candidatus Iainarchaeales</taxon>
        <taxon>Candidatus Iainarchaeaceae</taxon>
        <taxon>Candidatus Iainarchaeum</taxon>
    </lineage>
</organism>
<dbReference type="Pfam" id="PF04101">
    <property type="entry name" value="Glyco_tran_28_C"/>
    <property type="match status" value="1"/>
</dbReference>
<proteinExistence type="inferred from homology"/>
<name>A0A8T4L8R8_9ARCH</name>
<protein>
    <recommendedName>
        <fullName evidence="2">Glycosyl transferase family 28 C-terminal domain-containing protein</fullName>
    </recommendedName>
</protein>
<comment type="caution">
    <text evidence="3">The sequence shown here is derived from an EMBL/GenBank/DDBJ whole genome shotgun (WGS) entry which is preliminary data.</text>
</comment>
<dbReference type="AlphaFoldDB" id="A0A8T4L8R8"/>
<dbReference type="SUPFAM" id="SSF53756">
    <property type="entry name" value="UDP-Glycosyltransferase/glycogen phosphorylase"/>
    <property type="match status" value="1"/>
</dbReference>
<dbReference type="GO" id="GO:0016758">
    <property type="term" value="F:hexosyltransferase activity"/>
    <property type="evidence" value="ECO:0007669"/>
    <property type="project" value="InterPro"/>
</dbReference>
<comment type="similarity">
    <text evidence="1">Belongs to the glycosyltransferase 28 family.</text>
</comment>
<evidence type="ECO:0000313" key="3">
    <source>
        <dbReference type="EMBL" id="MBS3061160.1"/>
    </source>
</evidence>
<reference evidence="3" key="1">
    <citation type="submission" date="2021-03" db="EMBL/GenBank/DDBJ databases">
        <authorList>
            <person name="Jaffe A."/>
        </authorList>
    </citation>
    <scope>NUCLEOTIDE SEQUENCE</scope>
    <source>
        <strain evidence="3">RIFCSPLOWO2_01_FULL_AR10_48_17</strain>
    </source>
</reference>
<evidence type="ECO:0000259" key="2">
    <source>
        <dbReference type="Pfam" id="PF04101"/>
    </source>
</evidence>